<dbReference type="GO" id="GO:0005886">
    <property type="term" value="C:plasma membrane"/>
    <property type="evidence" value="ECO:0007669"/>
    <property type="project" value="TreeGrafter"/>
</dbReference>
<evidence type="ECO:0000256" key="4">
    <source>
        <dbReference type="ARBA" id="ARBA00023098"/>
    </source>
</evidence>
<feature type="domain" description="AMP-binding enzyme C-terminal" evidence="6">
    <location>
        <begin position="476"/>
        <end position="589"/>
    </location>
</feature>
<dbReference type="PANTHER" id="PTHR22754">
    <property type="entry name" value="DISCO-INTERACTING PROTEIN 2 DIP2 -RELATED"/>
    <property type="match status" value="1"/>
</dbReference>
<dbReference type="InterPro" id="IPR025110">
    <property type="entry name" value="AMP-bd_C"/>
</dbReference>
<dbReference type="SUPFAM" id="SSF56801">
    <property type="entry name" value="Acetyl-CoA synthetase-like"/>
    <property type="match status" value="1"/>
</dbReference>
<dbReference type="PATRIC" id="fig|1666911.3.peg.1396"/>
<sequence length="627" mass="69389">MAHISFEFSNGCETRCETLIDLLRERSLNYGGKVGYEFLETEKSITEKLTYQELDNRARKIAAALQDRALQGERVLLFYFPGIDYVSAFFGCLYAGAIAVPTYPPRRFRTLTQLQSIAANASAKLVLTTETIRSKFNEGLDNNRGRLSEIEWLATDVEISVTIDWHDPGVGADSLAFLQYTSGSTANPKGAMVSHRNILQNLELIYRGFGHSQDSKGVIWLPPYHDMGLVGGILQPLYGAFPVALMSPVAFFQNPLRWLKLISHCRGTTSGGPNFAYQLCVEKAKHKELAGLDLSSWEVAFNGAEPIRAETLRQFSETFAPYGFDPKAFYSCYGMAESTLIITGGQKDSPPVIRNWDKSSLEDGEAQPIGEDCAVGQASSLVSSGCSQMNHEVIVVDPETFCRCSSRKIGEIWISGTSVTQGYWNGPKKTEQTFRAYLADEPVDGLPSGSNGPFLRTGDLGFLDHDNELFVVGRLKDTIIIRGQKHYPLDIERTVGQSHCALRPWHGAAIAVDVNGVERLVVIQEVKRSLPKYLNVFEVTNAVRRIVMHQHQISPYAIVLIKNGSLPKTSSGKVKRYACRQDFLANRLVVVGDWAETPAVQSKFRNLKSEVETILKSISGNALPITG</sequence>
<evidence type="ECO:0000256" key="3">
    <source>
        <dbReference type="ARBA" id="ARBA00022832"/>
    </source>
</evidence>
<comment type="caution">
    <text evidence="7">The sequence shown here is derived from an EMBL/GenBank/DDBJ whole genome shotgun (WGS) entry which is preliminary data.</text>
</comment>
<organism evidence="7 8">
    <name type="scientific">Phormidesmis priestleyi Ana</name>
    <dbReference type="NCBI Taxonomy" id="1666911"/>
    <lineage>
        <taxon>Bacteria</taxon>
        <taxon>Bacillati</taxon>
        <taxon>Cyanobacteriota</taxon>
        <taxon>Cyanophyceae</taxon>
        <taxon>Leptolyngbyales</taxon>
        <taxon>Leptolyngbyaceae</taxon>
        <taxon>Phormidesmis</taxon>
    </lineage>
</organism>
<evidence type="ECO:0000259" key="6">
    <source>
        <dbReference type="Pfam" id="PF23024"/>
    </source>
</evidence>
<evidence type="ECO:0000256" key="1">
    <source>
        <dbReference type="ARBA" id="ARBA00006432"/>
    </source>
</evidence>
<feature type="domain" description="AMP-dependent synthetase/ligase" evidence="5">
    <location>
        <begin position="46"/>
        <end position="424"/>
    </location>
</feature>
<dbReference type="GO" id="GO:0006633">
    <property type="term" value="P:fatty acid biosynthetic process"/>
    <property type="evidence" value="ECO:0007669"/>
    <property type="project" value="TreeGrafter"/>
</dbReference>
<dbReference type="GO" id="GO:0071766">
    <property type="term" value="P:Actinobacterium-type cell wall biogenesis"/>
    <property type="evidence" value="ECO:0007669"/>
    <property type="project" value="UniProtKB-ARBA"/>
</dbReference>
<proteinExistence type="inferred from homology"/>
<comment type="similarity">
    <text evidence="1">Belongs to the ATP-dependent AMP-binding enzyme family.</text>
</comment>
<dbReference type="STRING" id="1666911.HLUCCA11_18135"/>
<name>A0A0P7YSG5_9CYAN</name>
<reference evidence="7 8" key="1">
    <citation type="submission" date="2015-09" db="EMBL/GenBank/DDBJ databases">
        <title>Identification and resolution of microdiversity through metagenomic sequencing of parallel consortia.</title>
        <authorList>
            <person name="Nelson W.C."/>
            <person name="Romine M.F."/>
            <person name="Lindemann S.R."/>
        </authorList>
    </citation>
    <scope>NUCLEOTIDE SEQUENCE [LARGE SCALE GENOMIC DNA]</scope>
    <source>
        <strain evidence="7">Ana</strain>
    </source>
</reference>
<dbReference type="Pfam" id="PF00501">
    <property type="entry name" value="AMP-binding"/>
    <property type="match status" value="1"/>
</dbReference>
<dbReference type="Gene3D" id="3.30.300.30">
    <property type="match status" value="1"/>
</dbReference>
<evidence type="ECO:0000256" key="2">
    <source>
        <dbReference type="ARBA" id="ARBA00022598"/>
    </source>
</evidence>
<evidence type="ECO:0000313" key="8">
    <source>
        <dbReference type="Proteomes" id="UP000050465"/>
    </source>
</evidence>
<dbReference type="CDD" id="cd05931">
    <property type="entry name" value="FAAL"/>
    <property type="match status" value="1"/>
</dbReference>
<dbReference type="InterPro" id="IPR042099">
    <property type="entry name" value="ANL_N_sf"/>
</dbReference>
<dbReference type="InterPro" id="IPR000873">
    <property type="entry name" value="AMP-dep_synth/lig_dom"/>
</dbReference>
<dbReference type="PANTHER" id="PTHR22754:SF32">
    <property type="entry name" value="DISCO-INTERACTING PROTEIN 2"/>
    <property type="match status" value="1"/>
</dbReference>
<dbReference type="AlphaFoldDB" id="A0A0P7YSG5"/>
<dbReference type="FunFam" id="3.40.50.12780:FF:000013">
    <property type="entry name" value="Long-chain-fatty-acid--AMP ligase FadD32"/>
    <property type="match status" value="1"/>
</dbReference>
<dbReference type="GO" id="GO:0070566">
    <property type="term" value="F:adenylyltransferase activity"/>
    <property type="evidence" value="ECO:0007669"/>
    <property type="project" value="TreeGrafter"/>
</dbReference>
<dbReference type="GO" id="GO:0016874">
    <property type="term" value="F:ligase activity"/>
    <property type="evidence" value="ECO:0007669"/>
    <property type="project" value="UniProtKB-KW"/>
</dbReference>
<dbReference type="Pfam" id="PF23024">
    <property type="entry name" value="AMP-dom_DIP2-like"/>
    <property type="match status" value="1"/>
</dbReference>
<dbReference type="InterPro" id="IPR040097">
    <property type="entry name" value="FAAL/FAAC"/>
</dbReference>
<evidence type="ECO:0000259" key="5">
    <source>
        <dbReference type="Pfam" id="PF00501"/>
    </source>
</evidence>
<keyword evidence="4" id="KW-0443">Lipid metabolism</keyword>
<accession>A0A0P7YSG5</accession>
<dbReference type="EMBL" id="LJZR01000030">
    <property type="protein sequence ID" value="KPQ33542.1"/>
    <property type="molecule type" value="Genomic_DNA"/>
</dbReference>
<keyword evidence="3" id="KW-0276">Fatty acid metabolism</keyword>
<protein>
    <submittedName>
        <fullName evidence="7">Acyl-CoA synthetases (AMP-forming)/AMP-acid ligases II</fullName>
    </submittedName>
</protein>
<dbReference type="Gene3D" id="3.40.50.12780">
    <property type="entry name" value="N-terminal domain of ligase-like"/>
    <property type="match status" value="1"/>
</dbReference>
<keyword evidence="2 7" id="KW-0436">Ligase</keyword>
<dbReference type="InterPro" id="IPR045851">
    <property type="entry name" value="AMP-bd_C_sf"/>
</dbReference>
<gene>
    <name evidence="7" type="ORF">HLUCCA11_18135</name>
</gene>
<dbReference type="Proteomes" id="UP000050465">
    <property type="component" value="Unassembled WGS sequence"/>
</dbReference>
<evidence type="ECO:0000313" key="7">
    <source>
        <dbReference type="EMBL" id="KPQ33542.1"/>
    </source>
</evidence>